<dbReference type="Pfam" id="PF03717">
    <property type="entry name" value="PBP_dimer"/>
    <property type="match status" value="1"/>
</dbReference>
<proteinExistence type="predicted"/>
<organism evidence="5 6">
    <name type="scientific">Candidatus Roizmanbacteria bacterium CG2_30_33_16</name>
    <dbReference type="NCBI Taxonomy" id="1805340"/>
    <lineage>
        <taxon>Bacteria</taxon>
        <taxon>Candidatus Roizmaniibacteriota</taxon>
    </lineage>
</organism>
<dbReference type="InterPro" id="IPR036138">
    <property type="entry name" value="PBP_dimer_sf"/>
</dbReference>
<dbReference type="Proteomes" id="UP000183758">
    <property type="component" value="Unassembled WGS sequence"/>
</dbReference>
<evidence type="ECO:0000259" key="3">
    <source>
        <dbReference type="Pfam" id="PF00905"/>
    </source>
</evidence>
<sequence>MFLIIIIKLVSFQISSNSNYSNYFKTSKIFPKRGKIFDRNKQPLAVNQTLYRLAIEPQKIKDVNNFINELAPLLKIDHASLEAKIDRTKQWQLIKTTLSKETMSKVTQLKQTGIIFEEESNRYYPEASLAAHLIGFVGKNSENDPVGYFGVEGYYNKDLSGLPGLLRSERDLSNNPIFAGTQEMLEAEDGRDLFLTIDKAVQMIIKGRLKKAMKIYQVREGCVIVVDPLNLEVLGLSCLPDFDAEEYYKFDETFYKNSALTNLYEPGSTFKPLIVAAAIQEKAIKPNDIYNETGPLQFGEYQIQTWNNKYEGKISITRILEKSSNVGMVYIGEKLGNKKIYEYLNDYGFGKKTDIDLQGEFVNQIKPFNNWYPIDFATATFGQGIAVTPLQMIKAFASLINGGQLLQPHVVRQINNKGEVRNIQKKLVKKVLGTQTSNIIKKMLQSTVENGEISWAIPKGYLMGGKTGTAQVAIKGHYDPSKTIASFIGFAPVSNPKFLTLVILKEPKTSQWGSETAAPLFFEIAKDLIVYYNIAPEQ</sequence>
<accession>A0A1J5I2L4</accession>
<dbReference type="EMBL" id="MNZM01000006">
    <property type="protein sequence ID" value="OIP86630.1"/>
    <property type="molecule type" value="Genomic_DNA"/>
</dbReference>
<dbReference type="Pfam" id="PF00905">
    <property type="entry name" value="Transpeptidase"/>
    <property type="match status" value="1"/>
</dbReference>
<gene>
    <name evidence="5" type="ORF">AUK04_00275</name>
</gene>
<dbReference type="InterPro" id="IPR005311">
    <property type="entry name" value="PBP_dimer"/>
</dbReference>
<feature type="domain" description="Penicillin-binding protein transpeptidase" evidence="3">
    <location>
        <begin position="221"/>
        <end position="524"/>
    </location>
</feature>
<name>A0A1J5I2L4_9BACT</name>
<evidence type="ECO:0000313" key="6">
    <source>
        <dbReference type="Proteomes" id="UP000183758"/>
    </source>
</evidence>
<dbReference type="Gene3D" id="3.30.450.330">
    <property type="match status" value="1"/>
</dbReference>
<keyword evidence="2" id="KW-0472">Membrane</keyword>
<dbReference type="InterPro" id="IPR001460">
    <property type="entry name" value="PCN-bd_Tpept"/>
</dbReference>
<dbReference type="SUPFAM" id="SSF56601">
    <property type="entry name" value="beta-lactamase/transpeptidase-like"/>
    <property type="match status" value="1"/>
</dbReference>
<comment type="caution">
    <text evidence="5">The sequence shown here is derived from an EMBL/GenBank/DDBJ whole genome shotgun (WGS) entry which is preliminary data.</text>
</comment>
<evidence type="ECO:0000256" key="1">
    <source>
        <dbReference type="ARBA" id="ARBA00004370"/>
    </source>
</evidence>
<evidence type="ECO:0000256" key="2">
    <source>
        <dbReference type="ARBA" id="ARBA00023136"/>
    </source>
</evidence>
<evidence type="ECO:0000259" key="4">
    <source>
        <dbReference type="Pfam" id="PF03717"/>
    </source>
</evidence>
<evidence type="ECO:0000313" key="5">
    <source>
        <dbReference type="EMBL" id="OIP86630.1"/>
    </source>
</evidence>
<feature type="domain" description="Penicillin-binding protein dimerisation" evidence="4">
    <location>
        <begin position="29"/>
        <end position="176"/>
    </location>
</feature>
<dbReference type="PANTHER" id="PTHR30627">
    <property type="entry name" value="PEPTIDOGLYCAN D,D-TRANSPEPTIDASE"/>
    <property type="match status" value="1"/>
</dbReference>
<dbReference type="PANTHER" id="PTHR30627:SF1">
    <property type="entry name" value="PEPTIDOGLYCAN D,D-TRANSPEPTIDASE FTSI"/>
    <property type="match status" value="1"/>
</dbReference>
<dbReference type="SUPFAM" id="SSF56519">
    <property type="entry name" value="Penicillin binding protein dimerisation domain"/>
    <property type="match status" value="1"/>
</dbReference>
<dbReference type="AlphaFoldDB" id="A0A1J5I2L4"/>
<dbReference type="Gene3D" id="3.90.1310.10">
    <property type="entry name" value="Penicillin-binding protein 2a (Domain 2)"/>
    <property type="match status" value="1"/>
</dbReference>
<dbReference type="Gene3D" id="3.40.710.10">
    <property type="entry name" value="DD-peptidase/beta-lactamase superfamily"/>
    <property type="match status" value="1"/>
</dbReference>
<dbReference type="InterPro" id="IPR050515">
    <property type="entry name" value="Beta-lactam/transpept"/>
</dbReference>
<protein>
    <recommendedName>
        <fullName evidence="7">Penicillin-binding protein transpeptidase domain-containing protein</fullName>
    </recommendedName>
</protein>
<dbReference type="InterPro" id="IPR012338">
    <property type="entry name" value="Beta-lactam/transpept-like"/>
</dbReference>
<dbReference type="GO" id="GO:0005886">
    <property type="term" value="C:plasma membrane"/>
    <property type="evidence" value="ECO:0007669"/>
    <property type="project" value="TreeGrafter"/>
</dbReference>
<dbReference type="GO" id="GO:0071555">
    <property type="term" value="P:cell wall organization"/>
    <property type="evidence" value="ECO:0007669"/>
    <property type="project" value="TreeGrafter"/>
</dbReference>
<dbReference type="GO" id="GO:0008658">
    <property type="term" value="F:penicillin binding"/>
    <property type="evidence" value="ECO:0007669"/>
    <property type="project" value="InterPro"/>
</dbReference>
<evidence type="ECO:0008006" key="7">
    <source>
        <dbReference type="Google" id="ProtNLM"/>
    </source>
</evidence>
<reference evidence="5 6" key="1">
    <citation type="journal article" date="2016" name="Environ. Microbiol.">
        <title>Genomic resolution of a cold subsurface aquifer community provides metabolic insights for novel microbes adapted to high CO concentrations.</title>
        <authorList>
            <person name="Probst A.J."/>
            <person name="Castelle C.J."/>
            <person name="Singh A."/>
            <person name="Brown C.T."/>
            <person name="Anantharaman K."/>
            <person name="Sharon I."/>
            <person name="Hug L.A."/>
            <person name="Burstein D."/>
            <person name="Emerson J.B."/>
            <person name="Thomas B.C."/>
            <person name="Banfield J.F."/>
        </authorList>
    </citation>
    <scope>NUCLEOTIDE SEQUENCE [LARGE SCALE GENOMIC DNA]</scope>
    <source>
        <strain evidence="5">CG2_30_33_16</strain>
    </source>
</reference>
<comment type="subcellular location">
    <subcellularLocation>
        <location evidence="1">Membrane</location>
    </subcellularLocation>
</comment>